<feature type="transmembrane region" description="Helical" evidence="6">
    <location>
        <begin position="66"/>
        <end position="86"/>
    </location>
</feature>
<comment type="subcellular location">
    <subcellularLocation>
        <location evidence="1">Membrane</location>
    </subcellularLocation>
</comment>
<dbReference type="RefSeq" id="XP_019910421.2">
    <property type="nucleotide sequence ID" value="XM_020054862.3"/>
</dbReference>
<evidence type="ECO:0000256" key="4">
    <source>
        <dbReference type="ARBA" id="ARBA00023180"/>
    </source>
</evidence>
<reference evidence="8" key="2">
    <citation type="submission" date="2020-02" db="EMBL/GenBank/DDBJ databases">
        <title>Esox lucius (northern pike) genome, fEsoLuc1, primary haplotype.</title>
        <authorList>
            <person name="Myers G."/>
            <person name="Karagic N."/>
            <person name="Meyer A."/>
            <person name="Pippel M."/>
            <person name="Reichard M."/>
            <person name="Winkler S."/>
            <person name="Tracey A."/>
            <person name="Sims Y."/>
            <person name="Howe K."/>
            <person name="Rhie A."/>
            <person name="Formenti G."/>
            <person name="Durbin R."/>
            <person name="Fedrigo O."/>
            <person name="Jarvis E.D."/>
        </authorList>
    </citation>
    <scope>NUCLEOTIDE SEQUENCE [LARGE SCALE GENOMIC DNA]</scope>
</reference>
<evidence type="ECO:0000256" key="3">
    <source>
        <dbReference type="ARBA" id="ARBA00023136"/>
    </source>
</evidence>
<dbReference type="InterPro" id="IPR015631">
    <property type="entry name" value="CD2/SLAM_rcpt"/>
</dbReference>
<feature type="region of interest" description="Disordered" evidence="5">
    <location>
        <begin position="308"/>
        <end position="378"/>
    </location>
</feature>
<name>A0A6Q2X1N5_ESOLU</name>
<protein>
    <recommendedName>
        <fullName evidence="7">Ig-like domain-containing protein</fullName>
    </recommendedName>
</protein>
<dbReference type="Ensembl" id="ENSELUT00000085594.2">
    <property type="protein sequence ID" value="ENSELUP00000047303.2"/>
    <property type="gene ID" value="ENSELUG00000026607.2"/>
</dbReference>
<dbReference type="Gene3D" id="2.60.40.10">
    <property type="entry name" value="Immunoglobulins"/>
    <property type="match status" value="2"/>
</dbReference>
<evidence type="ECO:0000313" key="9">
    <source>
        <dbReference type="Proteomes" id="UP000265140"/>
    </source>
</evidence>
<feature type="transmembrane region" description="Helical" evidence="6">
    <location>
        <begin position="268"/>
        <end position="292"/>
    </location>
</feature>
<keyword evidence="2" id="KW-0732">Signal</keyword>
<dbReference type="GO" id="GO:0005911">
    <property type="term" value="C:cell-cell junction"/>
    <property type="evidence" value="ECO:0007669"/>
    <property type="project" value="TreeGrafter"/>
</dbReference>
<accession>A0A6Q2X1N5</accession>
<proteinExistence type="predicted"/>
<feature type="compositionally biased region" description="Basic residues" evidence="5">
    <location>
        <begin position="322"/>
        <end position="338"/>
    </location>
</feature>
<dbReference type="KEGG" id="els:105030606"/>
<keyword evidence="6" id="KW-1133">Transmembrane helix</keyword>
<dbReference type="InterPro" id="IPR007110">
    <property type="entry name" value="Ig-like_dom"/>
</dbReference>
<evidence type="ECO:0000256" key="2">
    <source>
        <dbReference type="ARBA" id="ARBA00022729"/>
    </source>
</evidence>
<dbReference type="CDD" id="cd00096">
    <property type="entry name" value="Ig"/>
    <property type="match status" value="2"/>
</dbReference>
<organism evidence="8 9">
    <name type="scientific">Esox lucius</name>
    <name type="common">Northern pike</name>
    <dbReference type="NCBI Taxonomy" id="8010"/>
    <lineage>
        <taxon>Eukaryota</taxon>
        <taxon>Metazoa</taxon>
        <taxon>Chordata</taxon>
        <taxon>Craniata</taxon>
        <taxon>Vertebrata</taxon>
        <taxon>Euteleostomi</taxon>
        <taxon>Actinopterygii</taxon>
        <taxon>Neopterygii</taxon>
        <taxon>Teleostei</taxon>
        <taxon>Protacanthopterygii</taxon>
        <taxon>Esociformes</taxon>
        <taxon>Esocidae</taxon>
        <taxon>Esox</taxon>
    </lineage>
</organism>
<keyword evidence="3 6" id="KW-0472">Membrane</keyword>
<dbReference type="PROSITE" id="PS50835">
    <property type="entry name" value="IG_LIKE"/>
    <property type="match status" value="1"/>
</dbReference>
<sequence length="378" mass="41763">MVSTINTSGKENGSQKTTMTNLYAQTIIVIPGSNTPTHPHNVPYETVVPSHSVSLQQVQTSTSHSFRMALVILLSLILLTLGFSGADGKCVYAAVGTTKVINLEYMEVLDEALHIRWTHDNQIVYNSKKSAERNRPITSNGSLILENLQLDSRGIYKATVFNALGELIMSTETDLCVLLPVSKPRLTHNCNGTWVILECDVGNTKDVRVTWSVNGDTKPGLTNTILNVTKAALKPEDSYACTARNQASQEKSDDVNPKCPGPGIQMELWLMVAILAGGGGLLLILIVILVIVCRRCRQRKRRLADEDEMRLTPLTQPTRQGSLHHHHEKTKTRPKNRAPPRATPNSRPQAQPRPHQPAPDNAEPIPMPRRTGPRRHKS</sequence>
<evidence type="ECO:0000313" key="8">
    <source>
        <dbReference type="Ensembl" id="ENSELUP00000047303.2"/>
    </source>
</evidence>
<feature type="domain" description="Ig-like" evidence="7">
    <location>
        <begin position="192"/>
        <end position="256"/>
    </location>
</feature>
<keyword evidence="4" id="KW-0325">Glycoprotein</keyword>
<dbReference type="PANTHER" id="PTHR12080:SF59">
    <property type="entry name" value="HEPATIC AND GLIAL CELL ADHESION MOLECULE"/>
    <property type="match status" value="1"/>
</dbReference>
<dbReference type="GeneTree" id="ENSGT01030000235037"/>
<dbReference type="OMA" id="YPECTVA"/>
<evidence type="ECO:0000256" key="1">
    <source>
        <dbReference type="ARBA" id="ARBA00004370"/>
    </source>
</evidence>
<dbReference type="GO" id="GO:0016020">
    <property type="term" value="C:membrane"/>
    <property type="evidence" value="ECO:0007669"/>
    <property type="project" value="UniProtKB-SubCell"/>
</dbReference>
<evidence type="ECO:0000259" key="7">
    <source>
        <dbReference type="PROSITE" id="PS50835"/>
    </source>
</evidence>
<dbReference type="AlphaFoldDB" id="A0A6Q2X1N5"/>
<dbReference type="Bgee" id="ENSELUG00000026607">
    <property type="expression patterns" value="Expressed in head kidney and 7 other cell types or tissues"/>
</dbReference>
<dbReference type="SUPFAM" id="SSF48726">
    <property type="entry name" value="Immunoglobulin"/>
    <property type="match status" value="2"/>
</dbReference>
<keyword evidence="9" id="KW-1185">Reference proteome</keyword>
<dbReference type="GeneID" id="105030606"/>
<dbReference type="Proteomes" id="UP000265140">
    <property type="component" value="Chromosome 16"/>
</dbReference>
<reference evidence="8" key="4">
    <citation type="submission" date="2025-09" db="UniProtKB">
        <authorList>
            <consortium name="Ensembl"/>
        </authorList>
    </citation>
    <scope>IDENTIFICATION</scope>
</reference>
<evidence type="ECO:0000256" key="6">
    <source>
        <dbReference type="SAM" id="Phobius"/>
    </source>
</evidence>
<dbReference type="InterPro" id="IPR036179">
    <property type="entry name" value="Ig-like_dom_sf"/>
</dbReference>
<dbReference type="InterPro" id="IPR013783">
    <property type="entry name" value="Ig-like_fold"/>
</dbReference>
<dbReference type="PANTHER" id="PTHR12080">
    <property type="entry name" value="SIGNALING LYMPHOCYTIC ACTIVATION MOLECULE"/>
    <property type="match status" value="1"/>
</dbReference>
<dbReference type="OrthoDB" id="8963224at2759"/>
<dbReference type="InParanoid" id="A0A6Q2X1N5"/>
<keyword evidence="6" id="KW-0812">Transmembrane</keyword>
<evidence type="ECO:0000256" key="5">
    <source>
        <dbReference type="SAM" id="MobiDB-lite"/>
    </source>
</evidence>
<reference evidence="9" key="1">
    <citation type="journal article" date="2014" name="PLoS ONE">
        <title>The genome and linkage map of the northern pike (Esox lucius): conserved synteny revealed between the salmonid sister group and the Neoteleostei.</title>
        <authorList>
            <person name="Rondeau E.B."/>
            <person name="Minkley D.R."/>
            <person name="Leong J.S."/>
            <person name="Messmer A.M."/>
            <person name="Jantzen J.R."/>
            <person name="von Schalburg K.R."/>
            <person name="Lemon C."/>
            <person name="Bird N.H."/>
            <person name="Koop B.F."/>
        </authorList>
    </citation>
    <scope>NUCLEOTIDE SEQUENCE</scope>
</reference>
<reference evidence="8" key="3">
    <citation type="submission" date="2025-08" db="UniProtKB">
        <authorList>
            <consortium name="Ensembl"/>
        </authorList>
    </citation>
    <scope>IDENTIFICATION</scope>
</reference>